<dbReference type="GO" id="GO:0070967">
    <property type="term" value="F:coenzyme F420 binding"/>
    <property type="evidence" value="ECO:0007669"/>
    <property type="project" value="TreeGrafter"/>
</dbReference>
<evidence type="ECO:0000313" key="3">
    <source>
        <dbReference type="EMBL" id="SVC73021.1"/>
    </source>
</evidence>
<protein>
    <recommendedName>
        <fullName evidence="4">Pyridoxamine 5'-phosphate oxidase putative domain-containing protein</fullName>
    </recommendedName>
</protein>
<accession>A0A382PM45</accession>
<dbReference type="GO" id="GO:0005886">
    <property type="term" value="C:plasma membrane"/>
    <property type="evidence" value="ECO:0007669"/>
    <property type="project" value="TreeGrafter"/>
</dbReference>
<dbReference type="Pfam" id="PF04075">
    <property type="entry name" value="F420H2_quin_red"/>
    <property type="match status" value="1"/>
</dbReference>
<comment type="catalytic activity">
    <reaction evidence="2">
        <text>oxidized coenzyme F420-(gamma-L-Glu)(n) + a quinol + H(+) = reduced coenzyme F420-(gamma-L-Glu)(n) + a quinone</text>
        <dbReference type="Rhea" id="RHEA:39663"/>
        <dbReference type="Rhea" id="RHEA-COMP:12939"/>
        <dbReference type="Rhea" id="RHEA-COMP:14378"/>
        <dbReference type="ChEBI" id="CHEBI:15378"/>
        <dbReference type="ChEBI" id="CHEBI:24646"/>
        <dbReference type="ChEBI" id="CHEBI:132124"/>
        <dbReference type="ChEBI" id="CHEBI:133980"/>
        <dbReference type="ChEBI" id="CHEBI:139511"/>
    </reaction>
</comment>
<dbReference type="EMBL" id="UINC01107554">
    <property type="protein sequence ID" value="SVC73021.1"/>
    <property type="molecule type" value="Genomic_DNA"/>
</dbReference>
<dbReference type="InterPro" id="IPR004378">
    <property type="entry name" value="F420H2_quin_Rdtase"/>
</dbReference>
<reference evidence="3" key="1">
    <citation type="submission" date="2018-05" db="EMBL/GenBank/DDBJ databases">
        <authorList>
            <person name="Lanie J.A."/>
            <person name="Ng W.-L."/>
            <person name="Kazmierczak K.M."/>
            <person name="Andrzejewski T.M."/>
            <person name="Davidsen T.M."/>
            <person name="Wayne K.J."/>
            <person name="Tettelin H."/>
            <person name="Glass J.I."/>
            <person name="Rusch D."/>
            <person name="Podicherti R."/>
            <person name="Tsui H.-C.T."/>
            <person name="Winkler M.E."/>
        </authorList>
    </citation>
    <scope>NUCLEOTIDE SEQUENCE</scope>
</reference>
<dbReference type="InterPro" id="IPR012349">
    <property type="entry name" value="Split_barrel_FMN-bd"/>
</dbReference>
<evidence type="ECO:0000256" key="1">
    <source>
        <dbReference type="ARBA" id="ARBA00008710"/>
    </source>
</evidence>
<dbReference type="GO" id="GO:0016491">
    <property type="term" value="F:oxidoreductase activity"/>
    <property type="evidence" value="ECO:0007669"/>
    <property type="project" value="InterPro"/>
</dbReference>
<comment type="similarity">
    <text evidence="1">Belongs to the F420H(2)-dependent quinone reductase family.</text>
</comment>
<dbReference type="AlphaFoldDB" id="A0A382PM45"/>
<dbReference type="SUPFAM" id="SSF50475">
    <property type="entry name" value="FMN-binding split barrel"/>
    <property type="match status" value="1"/>
</dbReference>
<sequence>MDVKAFNDQIIDEFRANNGKVAMFADYPMIILHSIGARSGNPLLVPLVLTTKDNGDRILFASFAGSQKNPAWVYNLRANPEIDIELAEGRFKARAVEYDEAEAKDLVSGQAEISEQFAQYVASAAPRQIPVFRIDILV</sequence>
<gene>
    <name evidence="3" type="ORF">METZ01_LOCUS325875</name>
</gene>
<organism evidence="3">
    <name type="scientific">marine metagenome</name>
    <dbReference type="NCBI Taxonomy" id="408172"/>
    <lineage>
        <taxon>unclassified sequences</taxon>
        <taxon>metagenomes</taxon>
        <taxon>ecological metagenomes</taxon>
    </lineage>
</organism>
<proteinExistence type="inferred from homology"/>
<evidence type="ECO:0008006" key="4">
    <source>
        <dbReference type="Google" id="ProtNLM"/>
    </source>
</evidence>
<dbReference type="PANTHER" id="PTHR39428">
    <property type="entry name" value="F420H(2)-DEPENDENT QUINONE REDUCTASE RV1261C"/>
    <property type="match status" value="1"/>
</dbReference>
<dbReference type="Gene3D" id="2.30.110.10">
    <property type="entry name" value="Electron Transport, Fmn-binding Protein, Chain A"/>
    <property type="match status" value="1"/>
</dbReference>
<name>A0A382PM45_9ZZZZ</name>
<dbReference type="PANTHER" id="PTHR39428:SF1">
    <property type="entry name" value="F420H(2)-DEPENDENT QUINONE REDUCTASE RV1261C"/>
    <property type="match status" value="1"/>
</dbReference>
<dbReference type="NCBIfam" id="TIGR00026">
    <property type="entry name" value="hi_GC_TIGR00026"/>
    <property type="match status" value="1"/>
</dbReference>
<evidence type="ECO:0000256" key="2">
    <source>
        <dbReference type="ARBA" id="ARBA00049106"/>
    </source>
</evidence>